<evidence type="ECO:0000313" key="2">
    <source>
        <dbReference type="EMBL" id="MBE6272040.1"/>
    </source>
</evidence>
<dbReference type="EMBL" id="SUYC01000022">
    <property type="protein sequence ID" value="MBE6272040.1"/>
    <property type="molecule type" value="Genomic_DNA"/>
</dbReference>
<feature type="signal peptide" evidence="1">
    <location>
        <begin position="1"/>
        <end position="17"/>
    </location>
</feature>
<organism evidence="2 3">
    <name type="scientific">Xylanibacter ruminicola</name>
    <name type="common">Prevotella ruminicola</name>
    <dbReference type="NCBI Taxonomy" id="839"/>
    <lineage>
        <taxon>Bacteria</taxon>
        <taxon>Pseudomonadati</taxon>
        <taxon>Bacteroidota</taxon>
        <taxon>Bacteroidia</taxon>
        <taxon>Bacteroidales</taxon>
        <taxon>Prevotellaceae</taxon>
        <taxon>Xylanibacter</taxon>
    </lineage>
</organism>
<proteinExistence type="predicted"/>
<dbReference type="Proteomes" id="UP000806522">
    <property type="component" value="Unassembled WGS sequence"/>
</dbReference>
<feature type="chain" id="PRO_5038372542" evidence="1">
    <location>
        <begin position="18"/>
        <end position="283"/>
    </location>
</feature>
<name>A0A9D5P2N4_XYLRU</name>
<reference evidence="2" key="1">
    <citation type="submission" date="2019-04" db="EMBL/GenBank/DDBJ databases">
        <title>Evolution of Biomass-Degrading Anaerobic Consortia Revealed by Metagenomics.</title>
        <authorList>
            <person name="Peng X."/>
        </authorList>
    </citation>
    <scope>NUCLEOTIDE SEQUENCE</scope>
    <source>
        <strain evidence="2">SIG140</strain>
    </source>
</reference>
<gene>
    <name evidence="2" type="ORF">E7101_14010</name>
</gene>
<dbReference type="NCBIfam" id="TIGR01200">
    <property type="entry name" value="GLPGLI"/>
    <property type="match status" value="1"/>
</dbReference>
<evidence type="ECO:0000313" key="3">
    <source>
        <dbReference type="Proteomes" id="UP000806522"/>
    </source>
</evidence>
<accession>A0A9D5P2N4</accession>
<dbReference type="AlphaFoldDB" id="A0A9D5P2N4"/>
<evidence type="ECO:0000256" key="1">
    <source>
        <dbReference type="SAM" id="SignalP"/>
    </source>
</evidence>
<sequence length="283" mass="32727">MKLLLIGLILFCIGNNAFGQKTISNQKVLDTVSYRFVYDVQARVFENSNLRKSDEHWLDIGGKGICYYYSHWQSQAIQLMDSIRRYGGSVGDYERVLHEKGVEPSNFLYFIFKNYPQTGQLTVDYPNMELFQYQETMGQNWELVEGDTIILNHPCQKAACNYHGRTWTAFYATDIPISDGPWKLCGLPGLILRAYDHSDSFIFNCVGIYQNVGGDIAMMDSKRRVLKPAQVHKLIEQISNNPDEYMRAKGRYSQAYDEKGRPFDWSKIPKRAYYESYSSGDKK</sequence>
<protein>
    <submittedName>
        <fullName evidence="2">GLPGLI family protein</fullName>
    </submittedName>
</protein>
<dbReference type="Pfam" id="PF09697">
    <property type="entry name" value="Porph_ging"/>
    <property type="match status" value="1"/>
</dbReference>
<keyword evidence="1" id="KW-0732">Signal</keyword>
<dbReference type="InterPro" id="IPR005901">
    <property type="entry name" value="GLPGLI"/>
</dbReference>
<comment type="caution">
    <text evidence="2">The sequence shown here is derived from an EMBL/GenBank/DDBJ whole genome shotgun (WGS) entry which is preliminary data.</text>
</comment>